<feature type="region of interest" description="Disordered" evidence="1">
    <location>
        <begin position="220"/>
        <end position="245"/>
    </location>
</feature>
<dbReference type="SUPFAM" id="SSF53098">
    <property type="entry name" value="Ribonuclease H-like"/>
    <property type="match status" value="1"/>
</dbReference>
<dbReference type="Pfam" id="PF00665">
    <property type="entry name" value="rve"/>
    <property type="match status" value="1"/>
</dbReference>
<feature type="compositionally biased region" description="Acidic residues" evidence="1">
    <location>
        <begin position="233"/>
        <end position="242"/>
    </location>
</feature>
<dbReference type="PANTHER" id="PTHR42648">
    <property type="entry name" value="TRANSPOSASE, PUTATIVE-RELATED"/>
    <property type="match status" value="1"/>
</dbReference>
<dbReference type="PANTHER" id="PTHR42648:SF30">
    <property type="entry name" value="RIBONUCLEASE H-LIKE DOMAIN, GAG-PRE-INTEGRASE DOMAIN PROTEIN-RELATED"/>
    <property type="match status" value="1"/>
</dbReference>
<dbReference type="EMBL" id="BQNB010012259">
    <property type="protein sequence ID" value="GJT01280.1"/>
    <property type="molecule type" value="Genomic_DNA"/>
</dbReference>
<dbReference type="Gene3D" id="3.30.420.10">
    <property type="entry name" value="Ribonuclease H-like superfamily/Ribonuclease H"/>
    <property type="match status" value="1"/>
</dbReference>
<sequence length="428" mass="49852">MSTSKLNDSILWHARLGHVYFKRMQDMSKDELILDFDIDTEKCKTCMLTKITKKSFQNVKRETEVLELIHSDLCDLHATPSLGNKKYFMTFIDDASRFCCVYILHTKDEALDNLKVFKTEVELQQKSLIKRFRTDRGGGYMDTLYFQSVGIIHDTTTPYTPQQNGISERKIRIQKEIVNSMLSYSGLNQWFGDEAMLTACYLSMRVPNKRNNITPYELSKRKHKRTGKQPVVDLDEDDEDDEMASRRSITRWSNNEEILLSESWIEHSQDANIGKDQHEDIYWNLIMSDFNSRTTTPPRTKNMMTEKWTRMHGDCQRFNGIYKHLNRKSGESDADFVENAKTAYIDRYAGGSTGRSQSESVSSLVSQDYRRKCDAAEKEYEAKREKELAIMQCKKLEFLMIDPSSLPAAKRAIIERKQAEIMRKYPDA</sequence>
<reference evidence="3" key="1">
    <citation type="journal article" date="2022" name="Int. J. Mol. Sci.">
        <title>Draft Genome of Tanacetum Coccineum: Genomic Comparison of Closely Related Tanacetum-Family Plants.</title>
        <authorList>
            <person name="Yamashiro T."/>
            <person name="Shiraishi A."/>
            <person name="Nakayama K."/>
            <person name="Satake H."/>
        </authorList>
    </citation>
    <scope>NUCLEOTIDE SEQUENCE</scope>
</reference>
<dbReference type="InterPro" id="IPR012337">
    <property type="entry name" value="RNaseH-like_sf"/>
</dbReference>
<name>A0ABQ5AF46_9ASTR</name>
<gene>
    <name evidence="3" type="ORF">Tco_0822449</name>
</gene>
<dbReference type="Proteomes" id="UP001151760">
    <property type="component" value="Unassembled WGS sequence"/>
</dbReference>
<feature type="domain" description="Integrase catalytic" evidence="2">
    <location>
        <begin position="60"/>
        <end position="223"/>
    </location>
</feature>
<reference evidence="3" key="2">
    <citation type="submission" date="2022-01" db="EMBL/GenBank/DDBJ databases">
        <authorList>
            <person name="Yamashiro T."/>
            <person name="Shiraishi A."/>
            <person name="Satake H."/>
            <person name="Nakayama K."/>
        </authorList>
    </citation>
    <scope>NUCLEOTIDE SEQUENCE</scope>
</reference>
<dbReference type="InterPro" id="IPR036397">
    <property type="entry name" value="RNaseH_sf"/>
</dbReference>
<dbReference type="InterPro" id="IPR039537">
    <property type="entry name" value="Retrotran_Ty1/copia-like"/>
</dbReference>
<evidence type="ECO:0000313" key="4">
    <source>
        <dbReference type="Proteomes" id="UP001151760"/>
    </source>
</evidence>
<protein>
    <submittedName>
        <fullName evidence="3">Zinc finger, CCHC-type containing protein</fullName>
    </submittedName>
</protein>
<accession>A0ABQ5AF46</accession>
<evidence type="ECO:0000259" key="2">
    <source>
        <dbReference type="PROSITE" id="PS50994"/>
    </source>
</evidence>
<comment type="caution">
    <text evidence="3">The sequence shown here is derived from an EMBL/GenBank/DDBJ whole genome shotgun (WGS) entry which is preliminary data.</text>
</comment>
<evidence type="ECO:0000313" key="3">
    <source>
        <dbReference type="EMBL" id="GJT01280.1"/>
    </source>
</evidence>
<evidence type="ECO:0000256" key="1">
    <source>
        <dbReference type="SAM" id="MobiDB-lite"/>
    </source>
</evidence>
<dbReference type="InterPro" id="IPR001584">
    <property type="entry name" value="Integrase_cat-core"/>
</dbReference>
<dbReference type="PROSITE" id="PS50994">
    <property type="entry name" value="INTEGRASE"/>
    <property type="match status" value="1"/>
</dbReference>
<dbReference type="Pfam" id="PF13976">
    <property type="entry name" value="gag_pre-integrs"/>
    <property type="match status" value="1"/>
</dbReference>
<organism evidence="3 4">
    <name type="scientific">Tanacetum coccineum</name>
    <dbReference type="NCBI Taxonomy" id="301880"/>
    <lineage>
        <taxon>Eukaryota</taxon>
        <taxon>Viridiplantae</taxon>
        <taxon>Streptophyta</taxon>
        <taxon>Embryophyta</taxon>
        <taxon>Tracheophyta</taxon>
        <taxon>Spermatophyta</taxon>
        <taxon>Magnoliopsida</taxon>
        <taxon>eudicotyledons</taxon>
        <taxon>Gunneridae</taxon>
        <taxon>Pentapetalae</taxon>
        <taxon>asterids</taxon>
        <taxon>campanulids</taxon>
        <taxon>Asterales</taxon>
        <taxon>Asteraceae</taxon>
        <taxon>Asteroideae</taxon>
        <taxon>Anthemideae</taxon>
        <taxon>Anthemidinae</taxon>
        <taxon>Tanacetum</taxon>
    </lineage>
</organism>
<dbReference type="InterPro" id="IPR025724">
    <property type="entry name" value="GAG-pre-integrase_dom"/>
</dbReference>
<proteinExistence type="predicted"/>
<keyword evidence="4" id="KW-1185">Reference proteome</keyword>